<feature type="domain" description="PI3K/PI4K catalytic" evidence="12">
    <location>
        <begin position="687"/>
        <end position="975"/>
    </location>
</feature>
<dbReference type="Gene3D" id="3.50.50.60">
    <property type="entry name" value="FAD/NAD(P)-binding domain"/>
    <property type="match status" value="1"/>
</dbReference>
<dbReference type="FunFam" id="1.10.1070.11:FF:000016">
    <property type="entry name" value="PIK1p Phosphatidylinositol 4-kinase"/>
    <property type="match status" value="1"/>
</dbReference>
<dbReference type="Gene3D" id="1.10.1070.11">
    <property type="entry name" value="Phosphatidylinositol 3-/4-kinase, catalytic domain"/>
    <property type="match status" value="1"/>
</dbReference>
<gene>
    <name evidence="13" type="ORF">BN946_scf184863.g21</name>
</gene>
<evidence type="ECO:0000256" key="2">
    <source>
        <dbReference type="ARBA" id="ARBA00001974"/>
    </source>
</evidence>
<keyword evidence="6" id="KW-0808">Transferase</keyword>
<dbReference type="OrthoDB" id="10264149at2759"/>
<dbReference type="InterPro" id="IPR011009">
    <property type="entry name" value="Kinase-like_dom_sf"/>
</dbReference>
<evidence type="ECO:0000256" key="3">
    <source>
        <dbReference type="ARBA" id="ARBA00010790"/>
    </source>
</evidence>
<comment type="catalytic activity">
    <reaction evidence="1">
        <text>a 1,2-diacyl-sn-glycero-3-phospho-(1D-myo-inositol) + ATP = a 1,2-diacyl-sn-glycero-3-phospho-(1D-myo-inositol 4-phosphate) + ADP + H(+)</text>
        <dbReference type="Rhea" id="RHEA:19877"/>
        <dbReference type="ChEBI" id="CHEBI:15378"/>
        <dbReference type="ChEBI" id="CHEBI:30616"/>
        <dbReference type="ChEBI" id="CHEBI:57880"/>
        <dbReference type="ChEBI" id="CHEBI:58178"/>
        <dbReference type="ChEBI" id="CHEBI:456216"/>
        <dbReference type="EC" id="2.7.1.67"/>
    </reaction>
</comment>
<dbReference type="Pfam" id="PF00732">
    <property type="entry name" value="GMC_oxred_N"/>
    <property type="match status" value="1"/>
</dbReference>
<dbReference type="InterPro" id="IPR036188">
    <property type="entry name" value="FAD/NAD-bd_sf"/>
</dbReference>
<evidence type="ECO:0000256" key="10">
    <source>
        <dbReference type="ARBA" id="ARBA00023002"/>
    </source>
</evidence>
<dbReference type="InterPro" id="IPR000403">
    <property type="entry name" value="PI3/4_kinase_cat_dom"/>
</dbReference>
<dbReference type="Pfam" id="PF05199">
    <property type="entry name" value="GMC_oxred_C"/>
    <property type="match status" value="1"/>
</dbReference>
<keyword evidence="10" id="KW-0560">Oxidoreductase</keyword>
<dbReference type="SUPFAM" id="SSF54373">
    <property type="entry name" value="FAD-linked reductases, C-terminal domain"/>
    <property type="match status" value="1"/>
</dbReference>
<keyword evidence="5" id="KW-0285">Flavoprotein</keyword>
<keyword evidence="14" id="KW-1185">Reference proteome</keyword>
<dbReference type="InterPro" id="IPR057754">
    <property type="entry name" value="PI4-kinase_beta/PIK1_cat"/>
</dbReference>
<evidence type="ECO:0000256" key="8">
    <source>
        <dbReference type="ARBA" id="ARBA00022777"/>
    </source>
</evidence>
<dbReference type="SUPFAM" id="SSF56112">
    <property type="entry name" value="Protein kinase-like (PK-like)"/>
    <property type="match status" value="1"/>
</dbReference>
<protein>
    <recommendedName>
        <fullName evidence="4">1-phosphatidylinositol 4-kinase</fullName>
        <ecNumber evidence="4">2.7.1.67</ecNumber>
    </recommendedName>
</protein>
<name>A0A060SA57_PYCCI</name>
<dbReference type="Gene3D" id="3.30.560.10">
    <property type="entry name" value="Glucose Oxidase, domain 3"/>
    <property type="match status" value="1"/>
</dbReference>
<dbReference type="PANTHER" id="PTHR11552">
    <property type="entry name" value="GLUCOSE-METHANOL-CHOLINE GMC OXIDOREDUCTASE"/>
    <property type="match status" value="1"/>
</dbReference>
<keyword evidence="9" id="KW-0274">FAD</keyword>
<feature type="region of interest" description="Disordered" evidence="11">
    <location>
        <begin position="365"/>
        <end position="426"/>
    </location>
</feature>
<dbReference type="STRING" id="5643.A0A060SA57"/>
<dbReference type="EC" id="2.7.1.67" evidence="4"/>
<proteinExistence type="inferred from homology"/>
<dbReference type="HOGENOM" id="CLU_244027_0_0_1"/>
<comment type="similarity">
    <text evidence="3">Belongs to the GMC oxidoreductase family.</text>
</comment>
<feature type="region of interest" description="Disordered" evidence="11">
    <location>
        <begin position="196"/>
        <end position="228"/>
    </location>
</feature>
<evidence type="ECO:0000256" key="11">
    <source>
        <dbReference type="SAM" id="MobiDB-lite"/>
    </source>
</evidence>
<keyword evidence="7" id="KW-0732">Signal</keyword>
<dbReference type="CDD" id="cd05168">
    <property type="entry name" value="PI4Kc_III_beta"/>
    <property type="match status" value="1"/>
</dbReference>
<dbReference type="Gene3D" id="3.30.1010.10">
    <property type="entry name" value="Phosphatidylinositol 3-kinase Catalytic Subunit, Chain A, domain 4"/>
    <property type="match status" value="1"/>
</dbReference>
<dbReference type="GO" id="GO:0004430">
    <property type="term" value="F:1-phosphatidylinositol 4-kinase activity"/>
    <property type="evidence" value="ECO:0007669"/>
    <property type="project" value="UniProtKB-EC"/>
</dbReference>
<evidence type="ECO:0000256" key="1">
    <source>
        <dbReference type="ARBA" id="ARBA00001686"/>
    </source>
</evidence>
<dbReference type="PROSITE" id="PS00624">
    <property type="entry name" value="GMC_OXRED_2"/>
    <property type="match status" value="1"/>
</dbReference>
<comment type="cofactor">
    <cofactor evidence="2">
        <name>FAD</name>
        <dbReference type="ChEBI" id="CHEBI:57692"/>
    </cofactor>
</comment>
<evidence type="ECO:0000313" key="13">
    <source>
        <dbReference type="EMBL" id="CDO71225.1"/>
    </source>
</evidence>
<reference evidence="13" key="1">
    <citation type="submission" date="2014-01" db="EMBL/GenBank/DDBJ databases">
        <title>The genome of the white-rot fungus Pycnoporus cinnabarinus: a basidiomycete model with a versatile arsenal for lignocellulosic biomass breakdown.</title>
        <authorList>
            <person name="Levasseur A."/>
            <person name="Lomascolo A."/>
            <person name="Ruiz-Duenas F.J."/>
            <person name="Uzan E."/>
            <person name="Piumi F."/>
            <person name="Kues U."/>
            <person name="Ram A.F.J."/>
            <person name="Murat C."/>
            <person name="Haon M."/>
            <person name="Benoit I."/>
            <person name="Arfi Y."/>
            <person name="Chevret D."/>
            <person name="Drula E."/>
            <person name="Kwon M.J."/>
            <person name="Gouret P."/>
            <person name="Lesage-Meessen L."/>
            <person name="Lombard V."/>
            <person name="Mariette J."/>
            <person name="Noirot C."/>
            <person name="Park J."/>
            <person name="Patyshakuliyeva A."/>
            <person name="Wieneger R.A.B."/>
            <person name="Wosten H.A.B."/>
            <person name="Martin F."/>
            <person name="Coutinho P.M."/>
            <person name="de Vries R."/>
            <person name="Martinez A.T."/>
            <person name="Klopp C."/>
            <person name="Pontarotti P."/>
            <person name="Henrissat B."/>
            <person name="Record E."/>
        </authorList>
    </citation>
    <scope>NUCLEOTIDE SEQUENCE [LARGE SCALE GENOMIC DNA]</scope>
    <source>
        <strain evidence="13">BRFM137</strain>
    </source>
</reference>
<evidence type="ECO:0000259" key="12">
    <source>
        <dbReference type="PROSITE" id="PS50290"/>
    </source>
</evidence>
<feature type="compositionally biased region" description="Basic and acidic residues" evidence="11">
    <location>
        <begin position="149"/>
        <end position="159"/>
    </location>
</feature>
<dbReference type="Pfam" id="PF00454">
    <property type="entry name" value="PI3_PI4_kinase"/>
    <property type="match status" value="1"/>
</dbReference>
<evidence type="ECO:0000256" key="4">
    <source>
        <dbReference type="ARBA" id="ARBA00012169"/>
    </source>
</evidence>
<feature type="compositionally biased region" description="Low complexity" evidence="11">
    <location>
        <begin position="413"/>
        <end position="424"/>
    </location>
</feature>
<feature type="region of interest" description="Disordered" evidence="11">
    <location>
        <begin position="594"/>
        <end position="615"/>
    </location>
</feature>
<comment type="caution">
    <text evidence="13">The sequence shown here is derived from an EMBL/GenBank/DDBJ whole genome shotgun (WGS) entry which is preliminary data.</text>
</comment>
<organism evidence="13 14">
    <name type="scientific">Pycnoporus cinnabarinus</name>
    <name type="common">Cinnabar-red polypore</name>
    <name type="synonym">Trametes cinnabarina</name>
    <dbReference type="NCBI Taxonomy" id="5643"/>
    <lineage>
        <taxon>Eukaryota</taxon>
        <taxon>Fungi</taxon>
        <taxon>Dikarya</taxon>
        <taxon>Basidiomycota</taxon>
        <taxon>Agaricomycotina</taxon>
        <taxon>Agaricomycetes</taxon>
        <taxon>Polyporales</taxon>
        <taxon>Polyporaceae</taxon>
        <taxon>Trametes</taxon>
    </lineage>
</organism>
<dbReference type="InterPro" id="IPR018936">
    <property type="entry name" value="PI3/4_kinase_CS"/>
</dbReference>
<dbReference type="SMART" id="SM00146">
    <property type="entry name" value="PI3Kc"/>
    <property type="match status" value="1"/>
</dbReference>
<sequence length="1607" mass="175770">MLTLWYMQAYLKDLSQPRSNPASFLICQRILHECHETIFGDFPGQSSAPYVSLSLPSQLRTLRRKVRPHVEPALVGIGMVWAGAPGMPQLTEIMGPVAIEQGRIDDQGQDIKSIERNDEGGIVRTVSVQSTEDSAGDDEDSADSPDAIVTEHSDSDNSVRKVSAVPPRMPRRQTIAAQTSPALPLHLRDIKKSRMSEDPFGQEDSTPVPAAAAASPFQSTPSFPSRHPYRPNSLPTADLLLQKYDFAAQMQFLRSHYCSSEVQFILALENICNKLLVVPKPARICMPMWCASSDAPQPPNNVPQPHHRIVRIPPGESVVLNSAERAPYLLLIEILHNDLDFDPNKRANREILKKIVVKENESKGASRDLASFSKNDSHHKPTVVIPDHINGSEVALGTDAGDAEESSSQAPATSPSVLVSPSTVVREEEEEIDLVEQLYGNESSLRAHELDLSDSIVLPPPPKNKELDMATWSRTSSNPDTPLLDKHDPFGTQILSVGLSIPSSALSAAPQAPPVVEPNTISRQHSQGPGTSRVLSLDEYSERMRTAAVMLAQLNANLVREPVTAVGAPGMPPPPEPSMLVTPLRWLPGSSWLVGPAPNGSAQQPGSGAPTEGAPAAPVPMRMKLQPAEAAAIRDRIMEEMLALEEERMARMRENGVTEGSLRLSPTNGDVRTAEDEGIIRRELSKADPSAVVFSESWAAKKARVRQASPYGHLANWDCVSVIVKTGGDLRQEQLAVQLIQEFEKIWKEENCQCWVRYFRILITGNSSGLVETITDAVSIHSIKKAEYARRIAEGRFGHVTLLDHFKTTYGDPSSAKFVRAQRNFAKSLAGYSLVTYLLQIKDRHNGNILLDRDGHLIHIDFGFMLSNSPGNIGFEAAPFKLPLEYIEVLGGLDSPAYREFRKLFKEGFEAARKHCDRIVTLLELMQKDSTLPCFAAFGEQTASMLRDRFQQGLTQAAVEEHVQRLIDTSLGSNWTRLYDSVRSGSPSSVQVNRTVQTMPLVTPDDLTSIQPDYVIVGGGTSGLTLAARLTEDPNVQVVVVEAGVHHGPTPEIDIPGYMGRSIANPKFDWTFLSIPQKRANNRAVLQPRGKGLGGSSLNNFLGIFRPSKDEIDAIERLGNPGWNWDSLLCYMKKSETLQLPDLTPSDAAAYAAKPDPIYHGTDGPIKNSFSPIWADLQLKLFESAEALGIPRNPETGNGKNDGCMTSLVSVDATTAKRSYAASAYLEPNLHRKNLHVLSEAYVLLEPAGDLKRAIGVEYIKDGQRLRIDNVKRDVVISGGTLQTPQILELSGIGNRSILLKFGIETILDLPGVGENLQDHVGVSTIAEVDTNDETMDVLADPVFVKKHEGLYQHGKGLFASVPAPAFVFLSADVLGSPEDIRSWKEHAQPKHTEQPANAIPSLQSGLRKQYNIQQQLFDDKKQSQAELLQFSGRQPMPYAPPAEPGKRYTSLFCALLHPLSRGTVHIASADPFVPPAIDPNYFANEADLTLVVRAVQVAVRLYKTPPLSNHVKKLLLPPPDALARGEGGLADYVRDNCGPVYHPVGTAAMLPREDGGVVDPTLKVYGTSNLRVVDCSIIPLELSCHTQSIAYAIGEKASKFDNIPTI</sequence>
<dbReference type="PROSITE" id="PS50290">
    <property type="entry name" value="PI3_4_KINASE_3"/>
    <property type="match status" value="1"/>
</dbReference>
<accession>A0A060SA57</accession>
<dbReference type="InterPro" id="IPR000172">
    <property type="entry name" value="GMC_OxRdtase_N"/>
</dbReference>
<dbReference type="GO" id="GO:0050660">
    <property type="term" value="F:flavin adenine dinucleotide binding"/>
    <property type="evidence" value="ECO:0007669"/>
    <property type="project" value="InterPro"/>
</dbReference>
<evidence type="ECO:0000256" key="6">
    <source>
        <dbReference type="ARBA" id="ARBA00022679"/>
    </source>
</evidence>
<dbReference type="InterPro" id="IPR036940">
    <property type="entry name" value="PI3/4_kinase_cat_sf"/>
</dbReference>
<feature type="compositionally biased region" description="Acidic residues" evidence="11">
    <location>
        <begin position="134"/>
        <end position="143"/>
    </location>
</feature>
<dbReference type="GO" id="GO:0016614">
    <property type="term" value="F:oxidoreductase activity, acting on CH-OH group of donors"/>
    <property type="evidence" value="ECO:0007669"/>
    <property type="project" value="InterPro"/>
</dbReference>
<dbReference type="SUPFAM" id="SSF51905">
    <property type="entry name" value="FAD/NAD(P)-binding domain"/>
    <property type="match status" value="1"/>
</dbReference>
<evidence type="ECO:0000313" key="14">
    <source>
        <dbReference type="Proteomes" id="UP000029665"/>
    </source>
</evidence>
<evidence type="ECO:0000256" key="7">
    <source>
        <dbReference type="ARBA" id="ARBA00022729"/>
    </source>
</evidence>
<dbReference type="Proteomes" id="UP000029665">
    <property type="component" value="Unassembled WGS sequence"/>
</dbReference>
<dbReference type="EMBL" id="CCBP010000099">
    <property type="protein sequence ID" value="CDO71225.1"/>
    <property type="molecule type" value="Genomic_DNA"/>
</dbReference>
<evidence type="ECO:0000256" key="5">
    <source>
        <dbReference type="ARBA" id="ARBA00022630"/>
    </source>
</evidence>
<keyword evidence="8" id="KW-0418">Kinase</keyword>
<feature type="compositionally biased region" description="Low complexity" evidence="11">
    <location>
        <begin position="205"/>
        <end position="225"/>
    </location>
</feature>
<dbReference type="InterPro" id="IPR012132">
    <property type="entry name" value="GMC_OxRdtase"/>
</dbReference>
<dbReference type="InterPro" id="IPR007867">
    <property type="entry name" value="GMC_OxRtase_C"/>
</dbReference>
<dbReference type="PROSITE" id="PS00916">
    <property type="entry name" value="PI3_4_KINASE_2"/>
    <property type="match status" value="1"/>
</dbReference>
<evidence type="ECO:0000256" key="9">
    <source>
        <dbReference type="ARBA" id="ARBA00022827"/>
    </source>
</evidence>
<feature type="region of interest" description="Disordered" evidence="11">
    <location>
        <begin position="128"/>
        <end position="167"/>
    </location>
</feature>
<dbReference type="PANTHER" id="PTHR11552:SF201">
    <property type="entry name" value="GLUCOSE-METHANOL-CHOLINE OXIDOREDUCTASE N-TERMINAL DOMAIN-CONTAINING PROTEIN"/>
    <property type="match status" value="1"/>
</dbReference>